<dbReference type="Pfam" id="PF13041">
    <property type="entry name" value="PPR_2"/>
    <property type="match status" value="1"/>
</dbReference>
<dbReference type="Proteomes" id="UP001417504">
    <property type="component" value="Unassembled WGS sequence"/>
</dbReference>
<dbReference type="AlphaFoldDB" id="A0AAP0NRW5"/>
<dbReference type="FunFam" id="1.25.40.10:FF:000398">
    <property type="entry name" value="pentatricopeptide repeat-containing protein PNM1, mitochondrial"/>
    <property type="match status" value="1"/>
</dbReference>
<keyword evidence="1" id="KW-0677">Repeat</keyword>
<organism evidence="3 4">
    <name type="scientific">Stephania japonica</name>
    <dbReference type="NCBI Taxonomy" id="461633"/>
    <lineage>
        <taxon>Eukaryota</taxon>
        <taxon>Viridiplantae</taxon>
        <taxon>Streptophyta</taxon>
        <taxon>Embryophyta</taxon>
        <taxon>Tracheophyta</taxon>
        <taxon>Spermatophyta</taxon>
        <taxon>Magnoliopsida</taxon>
        <taxon>Ranunculales</taxon>
        <taxon>Menispermaceae</taxon>
        <taxon>Menispermoideae</taxon>
        <taxon>Cissampelideae</taxon>
        <taxon>Stephania</taxon>
    </lineage>
</organism>
<dbReference type="InterPro" id="IPR051114">
    <property type="entry name" value="Mito_RNA_Proc_CCM1"/>
</dbReference>
<dbReference type="Pfam" id="PF13812">
    <property type="entry name" value="PPR_3"/>
    <property type="match status" value="1"/>
</dbReference>
<dbReference type="InterPro" id="IPR011990">
    <property type="entry name" value="TPR-like_helical_dom_sf"/>
</dbReference>
<evidence type="ECO:0000313" key="3">
    <source>
        <dbReference type="EMBL" id="KAK9117532.1"/>
    </source>
</evidence>
<dbReference type="FunFam" id="1.25.40.10:FF:000897">
    <property type="entry name" value="Pentatricopeptide repeat-containing protein PNM1, mitochondrial"/>
    <property type="match status" value="1"/>
</dbReference>
<dbReference type="InterPro" id="IPR002885">
    <property type="entry name" value="PPR_rpt"/>
</dbReference>
<feature type="repeat" description="PPR" evidence="2">
    <location>
        <begin position="358"/>
        <end position="392"/>
    </location>
</feature>
<evidence type="ECO:0000256" key="1">
    <source>
        <dbReference type="ARBA" id="ARBA00022737"/>
    </source>
</evidence>
<dbReference type="PROSITE" id="PS51375">
    <property type="entry name" value="PPR"/>
    <property type="match status" value="5"/>
</dbReference>
<comment type="caution">
    <text evidence="3">The sequence shown here is derived from an EMBL/GenBank/DDBJ whole genome shotgun (WGS) entry which is preliminary data.</text>
</comment>
<dbReference type="NCBIfam" id="TIGR00756">
    <property type="entry name" value="PPR"/>
    <property type="match status" value="2"/>
</dbReference>
<dbReference type="GO" id="GO:0007005">
    <property type="term" value="P:mitochondrion organization"/>
    <property type="evidence" value="ECO:0007669"/>
    <property type="project" value="TreeGrafter"/>
</dbReference>
<feature type="repeat" description="PPR" evidence="2">
    <location>
        <begin position="323"/>
        <end position="357"/>
    </location>
</feature>
<dbReference type="GO" id="GO:0003729">
    <property type="term" value="F:mRNA binding"/>
    <property type="evidence" value="ECO:0007669"/>
    <property type="project" value="TreeGrafter"/>
</dbReference>
<protein>
    <recommendedName>
        <fullName evidence="5">Pentatricopeptide repeat-containing protein PNM1, mitochondrial</fullName>
    </recommendedName>
</protein>
<evidence type="ECO:0008006" key="5">
    <source>
        <dbReference type="Google" id="ProtNLM"/>
    </source>
</evidence>
<sequence>MKIAVPWVLLLASSHVDFFFSLKRLDLHFSHSPLSPTPHLLLLQVLNSSPSAGRSVLSFHQWLSSRPDFTDTDLTISHLVHYFGRRHDFKTIHSLLTSHKPITGPQTLASALHRLVRAGRASQAVAFFDKMEAHYGFRRDKASLKLVVSNLCEAGFAAAAEKMVRALAGEFFPDGEVCDLLVKGWCVGGKLEEARRLVRELYGGGFELGPVAYNAMLDCVCKLCRDKDPFRLQSEADRVLLDMDFAGVPRNVETFNVLVSNLCKIRRTEDALKAFDKMGEWGCVPDSTTYIVLIRSLYQAARIGEGDEMIDRMKSAGFQDALDKKMYYEFLKILCGIERIDHALSVFEMMKKDGCTPGIKTYDLLMGKLYAHGRVEKANALFREAAKRGLPVTPKVYKLDPRFTKPKVEKSEKPKRETLPEKMARKRRRLKKIRLSFVKKPKRMMRRAF</sequence>
<gene>
    <name evidence="3" type="ORF">Sjap_016479</name>
</gene>
<dbReference type="PANTHER" id="PTHR47934:SF28">
    <property type="entry name" value="OS04G0488500 PROTEIN"/>
    <property type="match status" value="1"/>
</dbReference>
<evidence type="ECO:0000313" key="4">
    <source>
        <dbReference type="Proteomes" id="UP001417504"/>
    </source>
</evidence>
<proteinExistence type="predicted"/>
<evidence type="ECO:0000256" key="2">
    <source>
        <dbReference type="PROSITE-ProRule" id="PRU00708"/>
    </source>
</evidence>
<name>A0AAP0NRW5_9MAGN</name>
<accession>A0AAP0NRW5</accession>
<dbReference type="EMBL" id="JBBNAE010000006">
    <property type="protein sequence ID" value="KAK9117532.1"/>
    <property type="molecule type" value="Genomic_DNA"/>
</dbReference>
<feature type="repeat" description="PPR" evidence="2">
    <location>
        <begin position="251"/>
        <end position="285"/>
    </location>
</feature>
<dbReference type="PANTHER" id="PTHR47934">
    <property type="entry name" value="PENTATRICOPEPTIDE REPEAT-CONTAINING PROTEIN PET309, MITOCHONDRIAL"/>
    <property type="match status" value="1"/>
</dbReference>
<dbReference type="GO" id="GO:0006396">
    <property type="term" value="P:RNA processing"/>
    <property type="evidence" value="ECO:0007669"/>
    <property type="project" value="TreeGrafter"/>
</dbReference>
<feature type="repeat" description="PPR" evidence="2">
    <location>
        <begin position="174"/>
        <end position="208"/>
    </location>
</feature>
<feature type="repeat" description="PPR" evidence="2">
    <location>
        <begin position="286"/>
        <end position="320"/>
    </location>
</feature>
<keyword evidence="4" id="KW-1185">Reference proteome</keyword>
<dbReference type="Gene3D" id="1.25.40.10">
    <property type="entry name" value="Tetratricopeptide repeat domain"/>
    <property type="match status" value="3"/>
</dbReference>
<reference evidence="3 4" key="1">
    <citation type="submission" date="2024-01" db="EMBL/GenBank/DDBJ databases">
        <title>Genome assemblies of Stephania.</title>
        <authorList>
            <person name="Yang L."/>
        </authorList>
    </citation>
    <scope>NUCLEOTIDE SEQUENCE [LARGE SCALE GENOMIC DNA]</scope>
    <source>
        <strain evidence="3">QJT</strain>
        <tissue evidence="3">Leaf</tissue>
    </source>
</reference>
<dbReference type="GO" id="GO:0005739">
    <property type="term" value="C:mitochondrion"/>
    <property type="evidence" value="ECO:0007669"/>
    <property type="project" value="TreeGrafter"/>
</dbReference>